<comment type="similarity">
    <text evidence="1">Belongs to the 3-oxoacid CoA-transferase subunit B family.</text>
</comment>
<organism evidence="3 4">
    <name type="scientific">Hominibacterium faecale</name>
    <dbReference type="NCBI Taxonomy" id="2839743"/>
    <lineage>
        <taxon>Bacteria</taxon>
        <taxon>Bacillati</taxon>
        <taxon>Bacillota</taxon>
        <taxon>Clostridia</taxon>
        <taxon>Peptostreptococcales</taxon>
        <taxon>Anaerovoracaceae</taxon>
        <taxon>Hominibacterium</taxon>
    </lineage>
</organism>
<dbReference type="Pfam" id="PF01144">
    <property type="entry name" value="CoA_trans"/>
    <property type="match status" value="1"/>
</dbReference>
<dbReference type="AlphaFoldDB" id="A0A9J6QMS6"/>
<keyword evidence="2" id="KW-0808">Transferase</keyword>
<protein>
    <submittedName>
        <fullName evidence="3">3-oxoacid CoA-transferase subunit B</fullName>
    </submittedName>
</protein>
<dbReference type="Proteomes" id="UP001065549">
    <property type="component" value="Unassembled WGS sequence"/>
</dbReference>
<evidence type="ECO:0000256" key="1">
    <source>
        <dbReference type="ARBA" id="ARBA00007047"/>
    </source>
</evidence>
<dbReference type="Gene3D" id="3.40.1080.10">
    <property type="entry name" value="Glutaconate Coenzyme A-transferase"/>
    <property type="match status" value="1"/>
</dbReference>
<dbReference type="SMART" id="SM00882">
    <property type="entry name" value="CoA_trans"/>
    <property type="match status" value="1"/>
</dbReference>
<dbReference type="InterPro" id="IPR012791">
    <property type="entry name" value="3-oxoacid_CoA-transf_B"/>
</dbReference>
<proteinExistence type="inferred from homology"/>
<evidence type="ECO:0000313" key="3">
    <source>
        <dbReference type="EMBL" id="MCU7377189.1"/>
    </source>
</evidence>
<dbReference type="PROSITE" id="PS01274">
    <property type="entry name" value="COA_TRANSF_2"/>
    <property type="match status" value="1"/>
</dbReference>
<dbReference type="SUPFAM" id="SSF100950">
    <property type="entry name" value="NagB/RpiA/CoA transferase-like"/>
    <property type="match status" value="1"/>
</dbReference>
<dbReference type="NCBIfam" id="TIGR02428">
    <property type="entry name" value="pcaJ_scoB_fam"/>
    <property type="match status" value="1"/>
</dbReference>
<gene>
    <name evidence="3" type="ORF">OBO34_02340</name>
</gene>
<dbReference type="InterPro" id="IPR004165">
    <property type="entry name" value="CoA_trans_fam_I"/>
</dbReference>
<sequence>MLWEVSLLSLKDSIARRVAQEINDGDVVNLGIGMPELVANYIAPEYTVCFQSENGILGMGGMVPEESMDANVINSGCKCVDVNPYGCFFDSATSFGIIRGGHVDVTVLGVLEVAEDGSFASHKIPGKRVPGMGGAMDLVMGSKKVIVATTHTQKDGSAKIIKRLTLPATAVKKVDLIVTELSVIRVSEQGMILEEIAEGYTVEDIQKVTEPALIISENLKVRTE</sequence>
<accession>A0A9J6QMS6</accession>
<dbReference type="PANTHER" id="PTHR13707">
    <property type="entry name" value="KETOACID-COENZYME A TRANSFERASE"/>
    <property type="match status" value="1"/>
</dbReference>
<dbReference type="EMBL" id="JAOSHN010000001">
    <property type="protein sequence ID" value="MCU7377189.1"/>
    <property type="molecule type" value="Genomic_DNA"/>
</dbReference>
<dbReference type="PANTHER" id="PTHR13707:SF57">
    <property type="entry name" value="SUCCINYL-COA:3-KETOACID COENZYME A TRANSFERASE SUBUNIT B-RELATED"/>
    <property type="match status" value="1"/>
</dbReference>
<dbReference type="GO" id="GO:0008410">
    <property type="term" value="F:CoA-transferase activity"/>
    <property type="evidence" value="ECO:0007669"/>
    <property type="project" value="InterPro"/>
</dbReference>
<evidence type="ECO:0000313" key="4">
    <source>
        <dbReference type="Proteomes" id="UP001065549"/>
    </source>
</evidence>
<dbReference type="InterPro" id="IPR004164">
    <property type="entry name" value="CoA_transf_AS"/>
</dbReference>
<comment type="caution">
    <text evidence="3">The sequence shown here is derived from an EMBL/GenBank/DDBJ whole genome shotgun (WGS) entry which is preliminary data.</text>
</comment>
<dbReference type="InterPro" id="IPR037171">
    <property type="entry name" value="NagB/RpiA_transferase-like"/>
</dbReference>
<keyword evidence="4" id="KW-1185">Reference proteome</keyword>
<evidence type="ECO:0000256" key="2">
    <source>
        <dbReference type="ARBA" id="ARBA00022679"/>
    </source>
</evidence>
<name>A0A9J6QMS6_9FIRM</name>
<reference evidence="3" key="1">
    <citation type="submission" date="2022-09" db="EMBL/GenBank/DDBJ databases">
        <title>Culturomic study of gut microbiota in children with autism spectrum disorder.</title>
        <authorList>
            <person name="Efimov B.A."/>
            <person name="Chaplin A.V."/>
            <person name="Sokolova S.R."/>
            <person name="Pikina A.P."/>
            <person name="Korzhanova M."/>
            <person name="Belova V."/>
            <person name="Korostin D."/>
        </authorList>
    </citation>
    <scope>NUCLEOTIDE SEQUENCE</scope>
    <source>
        <strain evidence="3">ASD5510</strain>
    </source>
</reference>